<dbReference type="SUPFAM" id="SSF81665">
    <property type="entry name" value="Calcium ATPase, transmembrane domain M"/>
    <property type="match status" value="1"/>
</dbReference>
<keyword evidence="16" id="KW-1185">Reference proteome</keyword>
<dbReference type="Gene3D" id="3.40.50.1000">
    <property type="entry name" value="HAD superfamily/HAD-like"/>
    <property type="match status" value="1"/>
</dbReference>
<keyword evidence="10" id="KW-0547">Nucleotide-binding</keyword>
<organism evidence="14 15">
    <name type="scientific">Oligella ureolytica</name>
    <dbReference type="NCBI Taxonomy" id="90244"/>
    <lineage>
        <taxon>Bacteria</taxon>
        <taxon>Pseudomonadati</taxon>
        <taxon>Pseudomonadota</taxon>
        <taxon>Betaproteobacteria</taxon>
        <taxon>Burkholderiales</taxon>
        <taxon>Alcaligenaceae</taxon>
        <taxon>Oligella</taxon>
    </lineage>
</organism>
<keyword evidence="14" id="KW-0378">Hydrolase</keyword>
<dbReference type="SUPFAM" id="SSF81653">
    <property type="entry name" value="Calcium ATPase, transduction domain A"/>
    <property type="match status" value="1"/>
</dbReference>
<evidence type="ECO:0000256" key="4">
    <source>
        <dbReference type="ARBA" id="ARBA00022723"/>
    </source>
</evidence>
<evidence type="ECO:0000256" key="9">
    <source>
        <dbReference type="ARBA" id="ARBA00047308"/>
    </source>
</evidence>
<evidence type="ECO:0000256" key="11">
    <source>
        <dbReference type="SAM" id="MobiDB-lite"/>
    </source>
</evidence>
<dbReference type="NCBIfam" id="TIGR01494">
    <property type="entry name" value="ATPase_P-type"/>
    <property type="match status" value="1"/>
</dbReference>
<dbReference type="InterPro" id="IPR044492">
    <property type="entry name" value="P_typ_ATPase_HD_dom"/>
</dbReference>
<dbReference type="InterPro" id="IPR001757">
    <property type="entry name" value="P_typ_ATPase"/>
</dbReference>
<accession>A0A378XGZ2</accession>
<feature type="transmembrane region" description="Helical" evidence="10">
    <location>
        <begin position="332"/>
        <end position="352"/>
    </location>
</feature>
<dbReference type="InterPro" id="IPR023299">
    <property type="entry name" value="ATPase_P-typ_cyto_dom_N"/>
</dbReference>
<evidence type="ECO:0000313" key="16">
    <source>
        <dbReference type="Proteomes" id="UP000594903"/>
    </source>
</evidence>
<evidence type="ECO:0000313" key="15">
    <source>
        <dbReference type="Proteomes" id="UP000254603"/>
    </source>
</evidence>
<keyword evidence="10" id="KW-0067">ATP-binding</keyword>
<evidence type="ECO:0000313" key="14">
    <source>
        <dbReference type="EMBL" id="SUA54128.1"/>
    </source>
</evidence>
<dbReference type="GO" id="GO:0016463">
    <property type="term" value="F:P-type zinc transporter activity"/>
    <property type="evidence" value="ECO:0007669"/>
    <property type="project" value="UniProtKB-EC"/>
</dbReference>
<keyword evidence="6 10" id="KW-1133">Transmembrane helix</keyword>
<dbReference type="GO" id="GO:0005524">
    <property type="term" value="F:ATP binding"/>
    <property type="evidence" value="ECO:0007669"/>
    <property type="project" value="UniProtKB-UniRule"/>
</dbReference>
<feature type="transmembrane region" description="Helical" evidence="10">
    <location>
        <begin position="364"/>
        <end position="388"/>
    </location>
</feature>
<dbReference type="GO" id="GO:0016887">
    <property type="term" value="F:ATP hydrolysis activity"/>
    <property type="evidence" value="ECO:0007669"/>
    <property type="project" value="InterPro"/>
</dbReference>
<dbReference type="GO" id="GO:0046872">
    <property type="term" value="F:metal ion binding"/>
    <property type="evidence" value="ECO:0007669"/>
    <property type="project" value="UniProtKB-KW"/>
</dbReference>
<dbReference type="InterPro" id="IPR027256">
    <property type="entry name" value="P-typ_ATPase_IB"/>
</dbReference>
<evidence type="ECO:0000256" key="3">
    <source>
        <dbReference type="ARBA" id="ARBA00022692"/>
    </source>
</evidence>
<dbReference type="PANTHER" id="PTHR48085:SF5">
    <property type="entry name" value="CADMIUM_ZINC-TRANSPORTING ATPASE HMA4-RELATED"/>
    <property type="match status" value="1"/>
</dbReference>
<dbReference type="InterPro" id="IPR008250">
    <property type="entry name" value="ATPase_P-typ_transduc_dom_A_sf"/>
</dbReference>
<feature type="transmembrane region" description="Helical" evidence="10">
    <location>
        <begin position="669"/>
        <end position="689"/>
    </location>
</feature>
<dbReference type="STRING" id="1122619.GCA_000373745_01268"/>
<comment type="similarity">
    <text evidence="2 10">Belongs to the cation transport ATPase (P-type) (TC 3.A.3) family. Type IB subfamily.</text>
</comment>
<evidence type="ECO:0000256" key="6">
    <source>
        <dbReference type="ARBA" id="ARBA00022989"/>
    </source>
</evidence>
<keyword evidence="4 10" id="KW-0479">Metal-binding</keyword>
<dbReference type="RefSeq" id="WP_018574452.1">
    <property type="nucleotide sequence ID" value="NZ_CP065725.1"/>
</dbReference>
<dbReference type="SFLD" id="SFLDG00002">
    <property type="entry name" value="C1.7:_P-type_atpase_like"/>
    <property type="match status" value="1"/>
</dbReference>
<keyword evidence="3 10" id="KW-0812">Transmembrane</keyword>
<dbReference type="InterPro" id="IPR023298">
    <property type="entry name" value="ATPase_P-typ_TM_dom_sf"/>
</dbReference>
<dbReference type="InterPro" id="IPR059000">
    <property type="entry name" value="ATPase_P-type_domA"/>
</dbReference>
<dbReference type="NCBIfam" id="TIGR01525">
    <property type="entry name" value="ATPase-IB_hvy"/>
    <property type="match status" value="1"/>
</dbReference>
<comment type="catalytic activity">
    <reaction evidence="9">
        <text>Zn(2+)(in) + ATP + H2O = Zn(2+)(out) + ADP + phosphate + H(+)</text>
        <dbReference type="Rhea" id="RHEA:20621"/>
        <dbReference type="ChEBI" id="CHEBI:15377"/>
        <dbReference type="ChEBI" id="CHEBI:15378"/>
        <dbReference type="ChEBI" id="CHEBI:29105"/>
        <dbReference type="ChEBI" id="CHEBI:30616"/>
        <dbReference type="ChEBI" id="CHEBI:43474"/>
        <dbReference type="ChEBI" id="CHEBI:456216"/>
        <dbReference type="EC" id="7.2.2.12"/>
    </reaction>
</comment>
<dbReference type="Pfam" id="PF00702">
    <property type="entry name" value="Hydrolase"/>
    <property type="match status" value="1"/>
</dbReference>
<feature type="transmembrane region" description="Helical" evidence="10">
    <location>
        <begin position="695"/>
        <end position="716"/>
    </location>
</feature>
<feature type="transmembrane region" description="Helical" evidence="10">
    <location>
        <begin position="128"/>
        <end position="147"/>
    </location>
</feature>
<evidence type="ECO:0000256" key="8">
    <source>
        <dbReference type="ARBA" id="ARBA00039097"/>
    </source>
</evidence>
<dbReference type="EMBL" id="UGSB01000001">
    <property type="protein sequence ID" value="SUA54128.1"/>
    <property type="molecule type" value="Genomic_DNA"/>
</dbReference>
<keyword evidence="10" id="KW-1003">Cell membrane</keyword>
<dbReference type="FunFam" id="2.70.150.10:FF:000002">
    <property type="entry name" value="Copper-transporting ATPase 1, putative"/>
    <property type="match status" value="1"/>
</dbReference>
<dbReference type="PANTHER" id="PTHR48085">
    <property type="entry name" value="CADMIUM/ZINC-TRANSPORTING ATPASE HMA2-RELATED"/>
    <property type="match status" value="1"/>
</dbReference>
<name>A0A378XGZ2_9BURK</name>
<evidence type="ECO:0000256" key="7">
    <source>
        <dbReference type="ARBA" id="ARBA00023136"/>
    </source>
</evidence>
<dbReference type="GO" id="GO:0015086">
    <property type="term" value="F:cadmium ion transmembrane transporter activity"/>
    <property type="evidence" value="ECO:0007669"/>
    <property type="project" value="TreeGrafter"/>
</dbReference>
<dbReference type="SUPFAM" id="SSF56784">
    <property type="entry name" value="HAD-like"/>
    <property type="match status" value="1"/>
</dbReference>
<dbReference type="Pfam" id="PF00122">
    <property type="entry name" value="E1-E2_ATPase"/>
    <property type="match status" value="1"/>
</dbReference>
<dbReference type="PRINTS" id="PR00119">
    <property type="entry name" value="CATATPASE"/>
</dbReference>
<protein>
    <recommendedName>
        <fullName evidence="8">P-type Zn(2+) transporter</fullName>
        <ecNumber evidence="8">7.2.2.12</ecNumber>
    </recommendedName>
</protein>
<feature type="compositionally biased region" description="Basic and acidic residues" evidence="11">
    <location>
        <begin position="7"/>
        <end position="22"/>
    </location>
</feature>
<gene>
    <name evidence="14" type="primary">cadA</name>
    <name evidence="13" type="ORF">I6G29_06745</name>
    <name evidence="14" type="ORF">NCTC11997_01408</name>
</gene>
<dbReference type="InterPro" id="IPR023214">
    <property type="entry name" value="HAD_sf"/>
</dbReference>
<evidence type="ECO:0000259" key="12">
    <source>
        <dbReference type="Pfam" id="PF00122"/>
    </source>
</evidence>
<dbReference type="OrthoDB" id="8552908at2"/>
<evidence type="ECO:0000256" key="10">
    <source>
        <dbReference type="RuleBase" id="RU362081"/>
    </source>
</evidence>
<dbReference type="NCBIfam" id="TIGR01511">
    <property type="entry name" value="ATPase-IB1_Cu"/>
    <property type="match status" value="1"/>
</dbReference>
<evidence type="ECO:0000256" key="2">
    <source>
        <dbReference type="ARBA" id="ARBA00006024"/>
    </source>
</evidence>
<reference evidence="14 15" key="1">
    <citation type="submission" date="2018-06" db="EMBL/GenBank/DDBJ databases">
        <authorList>
            <consortium name="Pathogen Informatics"/>
            <person name="Doyle S."/>
        </authorList>
    </citation>
    <scope>NUCLEOTIDE SEQUENCE [LARGE SCALE GENOMIC DNA]</scope>
    <source>
        <strain evidence="14 15">NCTC11997</strain>
    </source>
</reference>
<dbReference type="SFLD" id="SFLDF00027">
    <property type="entry name" value="p-type_atpase"/>
    <property type="match status" value="1"/>
</dbReference>
<evidence type="ECO:0000313" key="13">
    <source>
        <dbReference type="EMBL" id="QPT41217.1"/>
    </source>
</evidence>
<feature type="domain" description="P-type ATPase A" evidence="12">
    <location>
        <begin position="211"/>
        <end position="313"/>
    </location>
</feature>
<sequence length="720" mass="78719">MPYQEKSSQHQRKEQAHQSNDKVHTTIRILQMDCPTEEAMIRGLFKDNPAVIELNFNLIQRILTVTHRPEALESILNGIQGLGFTPEIQQDDSSVSQAPLERHPWWPIIIAALIAFASEISHYNNLSIWLTAGLALIAIAIGGTHTYKKGWIAIRHGNLNINALMSIAVTGAALIGQWPEAAMVMVLFSLAEVIESRSLERARRAISGLMELAPEHATVLQKDGNWQTLPAREVTLDQIVRITPGQQIPLDGVIVKGFSDINQAPITGESLPLNKTIGDTVYAGTINLNGAFEYRVTATSANTTLARIIHRVEKAQNAKAPTQRFIDRFARIYTPLVLLLALLIALVPPLLFGGEWLSWIYKSLVLLVIACPCALVISTPVSIVSGLANAARQGILIKGGIHLENSRLLRYLCLDKTGTLTHGKPELNELIIFDEQQKQSIKQIAATVAAHSEHPISKAIEHALSTTPDSKTLEILEFEALPGKGSKALINDKLFYLGSHRLIHELAVCTPELEERLATYEAQGKNTTLLCDTEKVLAIFVMGDMPKEGSRKAINELHEMGIRTLMLSGDNQLAANFIATQVGIDDARGELLPEDKLQVIDELSQKGMVGMVGDGINDAPSLARADIGFAMAVIGSDAALETADIALMDDDLRKIPAVIRLSKGTHRILLQNISFALITKALFLVITLLGYGTMWMAVFADIGASLIVVLNALRLLRLRG</sequence>
<feature type="region of interest" description="Disordered" evidence="11">
    <location>
        <begin position="1"/>
        <end position="22"/>
    </location>
</feature>
<dbReference type="InterPro" id="IPR018303">
    <property type="entry name" value="ATPase_P-typ_P_site"/>
</dbReference>
<dbReference type="SUPFAM" id="SSF55008">
    <property type="entry name" value="HMA, heavy metal-associated domain"/>
    <property type="match status" value="1"/>
</dbReference>
<evidence type="ECO:0000256" key="1">
    <source>
        <dbReference type="ARBA" id="ARBA00004370"/>
    </source>
</evidence>
<dbReference type="PRINTS" id="PR00941">
    <property type="entry name" value="CDATPASE"/>
</dbReference>
<evidence type="ECO:0000256" key="5">
    <source>
        <dbReference type="ARBA" id="ARBA00022967"/>
    </source>
</evidence>
<dbReference type="Gene3D" id="3.40.1110.10">
    <property type="entry name" value="Calcium-transporting ATPase, cytoplasmic domain N"/>
    <property type="match status" value="1"/>
</dbReference>
<dbReference type="InterPro" id="IPR036412">
    <property type="entry name" value="HAD-like_sf"/>
</dbReference>
<dbReference type="Proteomes" id="UP000254603">
    <property type="component" value="Unassembled WGS sequence"/>
</dbReference>
<dbReference type="SFLD" id="SFLDS00003">
    <property type="entry name" value="Haloacid_Dehalogenase"/>
    <property type="match status" value="1"/>
</dbReference>
<dbReference type="PROSITE" id="PS00154">
    <property type="entry name" value="ATPASE_E1_E2"/>
    <property type="match status" value="1"/>
</dbReference>
<keyword evidence="5" id="KW-1278">Translocase</keyword>
<dbReference type="EC" id="7.2.2.12" evidence="8"/>
<comment type="subcellular location">
    <subcellularLocation>
        <location evidence="10">Cell membrane</location>
    </subcellularLocation>
    <subcellularLocation>
        <location evidence="1">Membrane</location>
    </subcellularLocation>
</comment>
<dbReference type="Proteomes" id="UP000594903">
    <property type="component" value="Chromosome"/>
</dbReference>
<proteinExistence type="inferred from homology"/>
<dbReference type="Gene3D" id="2.70.150.10">
    <property type="entry name" value="Calcium-transporting ATPase, cytoplasmic transduction domain A"/>
    <property type="match status" value="1"/>
</dbReference>
<dbReference type="GO" id="GO:0005886">
    <property type="term" value="C:plasma membrane"/>
    <property type="evidence" value="ECO:0007669"/>
    <property type="project" value="UniProtKB-SubCell"/>
</dbReference>
<dbReference type="AlphaFoldDB" id="A0A378XGZ2"/>
<keyword evidence="7 10" id="KW-0472">Membrane</keyword>
<dbReference type="InterPro" id="IPR036163">
    <property type="entry name" value="HMA_dom_sf"/>
</dbReference>
<reference evidence="13 16" key="2">
    <citation type="submission" date="2020-12" db="EMBL/GenBank/DDBJ databases">
        <title>FDA dAtabase for Regulatory Grade micrObial Sequences (FDA-ARGOS): Supporting development and validation of Infectious Disease Dx tests.</title>
        <authorList>
            <person name="Sproer C."/>
            <person name="Gronow S."/>
            <person name="Severitt S."/>
            <person name="Schroder I."/>
            <person name="Tallon L."/>
            <person name="Sadzewicz L."/>
            <person name="Zhao X."/>
            <person name="Boylan J."/>
            <person name="Ott S."/>
            <person name="Bowen H."/>
            <person name="Vavikolanu K."/>
            <person name="Mehta A."/>
            <person name="Aluvathingal J."/>
            <person name="Nadendla S."/>
            <person name="Lowell S."/>
            <person name="Myers T."/>
            <person name="Yan Y."/>
            <person name="Sichtig H."/>
        </authorList>
    </citation>
    <scope>NUCLEOTIDE SEQUENCE [LARGE SCALE GENOMIC DNA]</scope>
    <source>
        <strain evidence="13 16">FDAARGOS_872</strain>
    </source>
</reference>
<dbReference type="InterPro" id="IPR051014">
    <property type="entry name" value="Cation_Transport_ATPase_IB"/>
</dbReference>
<dbReference type="EMBL" id="CP065725">
    <property type="protein sequence ID" value="QPT41217.1"/>
    <property type="molecule type" value="Genomic_DNA"/>
</dbReference>